<name>A0A8J5RH19_ZIZPA</name>
<reference evidence="2" key="1">
    <citation type="journal article" date="2021" name="bioRxiv">
        <title>Whole Genome Assembly and Annotation of Northern Wild Rice, Zizania palustris L., Supports a Whole Genome Duplication in the Zizania Genus.</title>
        <authorList>
            <person name="Haas M."/>
            <person name="Kono T."/>
            <person name="Macchietto M."/>
            <person name="Millas R."/>
            <person name="McGilp L."/>
            <person name="Shao M."/>
            <person name="Duquette J."/>
            <person name="Hirsch C.N."/>
            <person name="Kimball J."/>
        </authorList>
    </citation>
    <scope>NUCLEOTIDE SEQUENCE</scope>
    <source>
        <tissue evidence="2">Fresh leaf tissue</tissue>
    </source>
</reference>
<feature type="compositionally biased region" description="Basic and acidic residues" evidence="1">
    <location>
        <begin position="1"/>
        <end position="10"/>
    </location>
</feature>
<comment type="caution">
    <text evidence="2">The sequence shown here is derived from an EMBL/GenBank/DDBJ whole genome shotgun (WGS) entry which is preliminary data.</text>
</comment>
<protein>
    <submittedName>
        <fullName evidence="2">Uncharacterized protein</fullName>
    </submittedName>
</protein>
<feature type="compositionally biased region" description="Basic residues" evidence="1">
    <location>
        <begin position="15"/>
        <end position="24"/>
    </location>
</feature>
<reference evidence="2" key="2">
    <citation type="submission" date="2021-02" db="EMBL/GenBank/DDBJ databases">
        <authorList>
            <person name="Kimball J.A."/>
            <person name="Haas M.W."/>
            <person name="Macchietto M."/>
            <person name="Kono T."/>
            <person name="Duquette J."/>
            <person name="Shao M."/>
        </authorList>
    </citation>
    <scope>NUCLEOTIDE SEQUENCE</scope>
    <source>
        <tissue evidence="2">Fresh leaf tissue</tissue>
    </source>
</reference>
<feature type="compositionally biased region" description="Basic and acidic residues" evidence="1">
    <location>
        <begin position="43"/>
        <end position="59"/>
    </location>
</feature>
<feature type="compositionally biased region" description="Polar residues" evidence="1">
    <location>
        <begin position="188"/>
        <end position="199"/>
    </location>
</feature>
<sequence>MALDRGRWCEGLHGGRGRPQRRRGGRAEGSEYGGGQPRQRRGGRAEGSEAREVGLRRAPDGGALGGGAPCQMGSPPAKEGRQQHVPDECLWAVGLRAARTPSGRALGGGGGEGLRPAGSSGHVGLLHAGVLLEPFNDFGLKLDIGPNFSVFAPSPWSSSLDHASTATSAPEPPHRAPATTAGCAHGASKTSSPGPSNPTGVDPGATWSFYDDHYLDVAYDNSF</sequence>
<dbReference type="EMBL" id="JAAALK010000290">
    <property type="protein sequence ID" value="KAG8046657.1"/>
    <property type="molecule type" value="Genomic_DNA"/>
</dbReference>
<evidence type="ECO:0000313" key="3">
    <source>
        <dbReference type="Proteomes" id="UP000729402"/>
    </source>
</evidence>
<organism evidence="2 3">
    <name type="scientific">Zizania palustris</name>
    <name type="common">Northern wild rice</name>
    <dbReference type="NCBI Taxonomy" id="103762"/>
    <lineage>
        <taxon>Eukaryota</taxon>
        <taxon>Viridiplantae</taxon>
        <taxon>Streptophyta</taxon>
        <taxon>Embryophyta</taxon>
        <taxon>Tracheophyta</taxon>
        <taxon>Spermatophyta</taxon>
        <taxon>Magnoliopsida</taxon>
        <taxon>Liliopsida</taxon>
        <taxon>Poales</taxon>
        <taxon>Poaceae</taxon>
        <taxon>BOP clade</taxon>
        <taxon>Oryzoideae</taxon>
        <taxon>Oryzeae</taxon>
        <taxon>Zizaniinae</taxon>
        <taxon>Zizania</taxon>
    </lineage>
</organism>
<proteinExistence type="predicted"/>
<dbReference type="Proteomes" id="UP000729402">
    <property type="component" value="Unassembled WGS sequence"/>
</dbReference>
<accession>A0A8J5RH19</accession>
<keyword evidence="3" id="KW-1185">Reference proteome</keyword>
<feature type="region of interest" description="Disordered" evidence="1">
    <location>
        <begin position="1"/>
        <end position="83"/>
    </location>
</feature>
<evidence type="ECO:0000256" key="1">
    <source>
        <dbReference type="SAM" id="MobiDB-lite"/>
    </source>
</evidence>
<gene>
    <name evidence="2" type="ORF">GUJ93_ZPchr0008g14174</name>
</gene>
<dbReference type="AlphaFoldDB" id="A0A8J5RH19"/>
<evidence type="ECO:0000313" key="2">
    <source>
        <dbReference type="EMBL" id="KAG8046657.1"/>
    </source>
</evidence>
<feature type="compositionally biased region" description="Polar residues" evidence="1">
    <location>
        <begin position="159"/>
        <end position="168"/>
    </location>
</feature>
<feature type="region of interest" description="Disordered" evidence="1">
    <location>
        <begin position="159"/>
        <end position="203"/>
    </location>
</feature>